<dbReference type="AlphaFoldDB" id="A0A9R0E265"/>
<feature type="transmembrane region" description="Helical" evidence="2">
    <location>
        <begin position="953"/>
        <end position="975"/>
    </location>
</feature>
<dbReference type="InterPro" id="IPR022048">
    <property type="entry name" value="Envelope_fusion-like"/>
</dbReference>
<sequence length="1040" mass="118346">MSQNMKHPLIIPNNTHLSDLLIKQGHQMTLHGGARVTQAWLRHQYWILGGNRAIKKCLRNCVKCRKHDPIKHEQLMGDLPLARSNPTRPFFHTGVDFTGFVDVKASKGRGIKTTKGYIAVFVCMATKAVHIELVSDLTSSSFLAALRRMAARRGTPGHVYSDNGTNFVGASRILNEEFVNIQNTLDDSFFEAIASMEINWHFNAPSWPSAGGLWEAAVKSLKYHLKRVIGSQKLTFEEYSTLLAQIEACLNSRPLCALSEDPEDLDCLTPFHFLASGPTLTIIETERDLRTRWQLTQKIFDDLWKRWRAEYLCQLSARSKWRKPHQNLKINDIVIIHDVNLPPGKWPMGRVIELHPGKDGYVRVVTLRTKNGTLKRPITKLSVLPINDNNQSHDAEKENQEGQTNNNKYSKPASSKLCNFIITTLILLMFICSGTCEHKISKVADNKNIFFDKVTNMKWERDEWKLIVYCDMAPYWQGMNLLNKFITHLDNICLRDQIPQCNVVRLQLTHGYNELEHYNNVLLGQQGQVRRRRGLINGIGYVAHSLFGVLDETFAEQYQKDIALIRSDQKHLSNLWRNQTSIVEAELNVIKRIENTLDKQHKILNQHITNYYSDMNKLKEEIRHTDNKAAFTLSTFIANNIMTNLKEIQETLVDTVANIYYEKFNFHLLTPAQLKNELNVITGQISKDLALPINNIQADLAKIYHLLKVKARVTREFLIFEVRIPLVSREDYELYNLIPIPQQANTSMVIIVPVAKYLAINTHKDAYIPVSTSDLQKCVPYSADEYICPLKRPIFQMTSDKNLCLKQQASNQCQTETRECQDSWTDLNLINSYLYFCCGQCSVRVICDNNITIEQLSKSGVITIGDSCVIKNRMFTIYAHRSLSNTIKTKIDVMNVEIPPINNLINLSIPLIAPLNETDDITNQQEDIKAIEKSLKEMKSNQELADQVTSHDIHHYVAIYTLVGAIVVCIILYAWQRMRACQSRPALAPPAAEQVETTTEQAEASVSYVAPVATAAGRPTIATASRGSSPSVRTQFNEIS</sequence>
<dbReference type="InterPro" id="IPR040676">
    <property type="entry name" value="DUF5641"/>
</dbReference>
<feature type="domain" description="Integrase catalytic" evidence="3">
    <location>
        <begin position="85"/>
        <end position="278"/>
    </location>
</feature>
<dbReference type="InterPro" id="IPR001584">
    <property type="entry name" value="Integrase_cat-core"/>
</dbReference>
<organism evidence="4 5">
    <name type="scientific">Spodoptera frugiperda</name>
    <name type="common">Fall armyworm</name>
    <dbReference type="NCBI Taxonomy" id="7108"/>
    <lineage>
        <taxon>Eukaryota</taxon>
        <taxon>Metazoa</taxon>
        <taxon>Ecdysozoa</taxon>
        <taxon>Arthropoda</taxon>
        <taxon>Hexapoda</taxon>
        <taxon>Insecta</taxon>
        <taxon>Pterygota</taxon>
        <taxon>Neoptera</taxon>
        <taxon>Endopterygota</taxon>
        <taxon>Lepidoptera</taxon>
        <taxon>Glossata</taxon>
        <taxon>Ditrysia</taxon>
        <taxon>Noctuoidea</taxon>
        <taxon>Noctuidae</taxon>
        <taxon>Amphipyrinae</taxon>
        <taxon>Spodoptera</taxon>
    </lineage>
</organism>
<evidence type="ECO:0000259" key="3">
    <source>
        <dbReference type="PROSITE" id="PS50994"/>
    </source>
</evidence>
<dbReference type="SUPFAM" id="SSF53098">
    <property type="entry name" value="Ribonuclease H-like"/>
    <property type="match status" value="1"/>
</dbReference>
<keyword evidence="2" id="KW-0472">Membrane</keyword>
<evidence type="ECO:0000256" key="1">
    <source>
        <dbReference type="SAM" id="MobiDB-lite"/>
    </source>
</evidence>
<dbReference type="Gene3D" id="3.30.420.10">
    <property type="entry name" value="Ribonuclease H-like superfamily/Ribonuclease H"/>
    <property type="match status" value="1"/>
</dbReference>
<dbReference type="GO" id="GO:0015074">
    <property type="term" value="P:DNA integration"/>
    <property type="evidence" value="ECO:0007669"/>
    <property type="project" value="InterPro"/>
</dbReference>
<dbReference type="OrthoDB" id="8065733at2759"/>
<dbReference type="GeneID" id="126911988"/>
<feature type="compositionally biased region" description="Basic and acidic residues" evidence="1">
    <location>
        <begin position="391"/>
        <end position="400"/>
    </location>
</feature>
<accession>A0A9R0E265</accession>
<feature type="compositionally biased region" description="Polar residues" evidence="1">
    <location>
        <begin position="1022"/>
        <end position="1040"/>
    </location>
</feature>
<keyword evidence="4" id="KW-1185">Reference proteome</keyword>
<feature type="compositionally biased region" description="Polar residues" evidence="1">
    <location>
        <begin position="401"/>
        <end position="411"/>
    </location>
</feature>
<reference evidence="5" key="1">
    <citation type="submission" date="2025-08" db="UniProtKB">
        <authorList>
            <consortium name="RefSeq"/>
        </authorList>
    </citation>
    <scope>IDENTIFICATION</scope>
    <source>
        <tissue evidence="5">Whole larval tissue</tissue>
    </source>
</reference>
<name>A0A9R0E265_SPOFR</name>
<dbReference type="GO" id="GO:0003676">
    <property type="term" value="F:nucleic acid binding"/>
    <property type="evidence" value="ECO:0007669"/>
    <property type="project" value="InterPro"/>
</dbReference>
<dbReference type="Proteomes" id="UP000829999">
    <property type="component" value="Chromosome 21"/>
</dbReference>
<keyword evidence="2" id="KW-1133">Transmembrane helix</keyword>
<feature type="region of interest" description="Disordered" evidence="1">
    <location>
        <begin position="386"/>
        <end position="411"/>
    </location>
</feature>
<feature type="region of interest" description="Disordered" evidence="1">
    <location>
        <begin position="1019"/>
        <end position="1040"/>
    </location>
</feature>
<dbReference type="PANTHER" id="PTHR47331">
    <property type="entry name" value="PHD-TYPE DOMAIN-CONTAINING PROTEIN"/>
    <property type="match status" value="1"/>
</dbReference>
<evidence type="ECO:0000256" key="2">
    <source>
        <dbReference type="SAM" id="Phobius"/>
    </source>
</evidence>
<dbReference type="Pfam" id="PF17921">
    <property type="entry name" value="Integrase_H2C2"/>
    <property type="match status" value="1"/>
</dbReference>
<dbReference type="Pfam" id="PF12259">
    <property type="entry name" value="Baculo_F"/>
    <property type="match status" value="1"/>
</dbReference>
<gene>
    <name evidence="5" type="primary">LOC126911988</name>
</gene>
<dbReference type="RefSeq" id="XP_050557832.1">
    <property type="nucleotide sequence ID" value="XM_050701875.1"/>
</dbReference>
<proteinExistence type="predicted"/>
<evidence type="ECO:0000313" key="5">
    <source>
        <dbReference type="RefSeq" id="XP_050557832.1"/>
    </source>
</evidence>
<evidence type="ECO:0000313" key="4">
    <source>
        <dbReference type="Proteomes" id="UP000829999"/>
    </source>
</evidence>
<dbReference type="Pfam" id="PF18701">
    <property type="entry name" value="DUF5641"/>
    <property type="match status" value="1"/>
</dbReference>
<dbReference type="InterPro" id="IPR012337">
    <property type="entry name" value="RNaseH-like_sf"/>
</dbReference>
<keyword evidence="2" id="KW-0812">Transmembrane</keyword>
<dbReference type="PROSITE" id="PS50994">
    <property type="entry name" value="INTEGRASE"/>
    <property type="match status" value="1"/>
</dbReference>
<dbReference type="InterPro" id="IPR041588">
    <property type="entry name" value="Integrase_H2C2"/>
</dbReference>
<dbReference type="InterPro" id="IPR036397">
    <property type="entry name" value="RNaseH_sf"/>
</dbReference>
<protein>
    <submittedName>
        <fullName evidence="5">Uncharacterized protein LOC126911988</fullName>
    </submittedName>
</protein>